<keyword evidence="1" id="KW-0732">Signal</keyword>
<feature type="chain" id="PRO_5003150287" description="DUF4440 domain-containing protein" evidence="1">
    <location>
        <begin position="21"/>
        <end position="151"/>
    </location>
</feature>
<dbReference type="HOGENOM" id="CLU_146657_0_0_7"/>
<proteinExistence type="predicted"/>
<sequence length="151" mass="17114">MAKRLLLLMIFLLVSASAWAAPAPDAAVTPPLESLAQCRALCDLAAQGVAKGDLNAVLEPLRPHYAIGQDEERILAMQFFSQRETIRAKGDALISVTYLGRQEAGEGLVRFNYLENYNKTSLVWQFTFYKPADRWLVRQLRWQENLDALFR</sequence>
<dbReference type="STRING" id="644282.Deba_3224"/>
<name>E1QLZ2_DESB2</name>
<reference evidence="2 3" key="1">
    <citation type="journal article" date="2010" name="Stand. Genomic Sci.">
        <title>Complete genome sequence of Desulfarculus baarsii type strain (2st14).</title>
        <authorList>
            <person name="Sun H."/>
            <person name="Spring S."/>
            <person name="Lapidus A."/>
            <person name="Davenport K."/>
            <person name="Del Rio T.G."/>
            <person name="Tice H."/>
            <person name="Nolan M."/>
            <person name="Copeland A."/>
            <person name="Cheng J.F."/>
            <person name="Lucas S."/>
            <person name="Tapia R."/>
            <person name="Goodwin L."/>
            <person name="Pitluck S."/>
            <person name="Ivanova N."/>
            <person name="Pagani I."/>
            <person name="Mavromatis K."/>
            <person name="Ovchinnikova G."/>
            <person name="Pati A."/>
            <person name="Chen A."/>
            <person name="Palaniappan K."/>
            <person name="Hauser L."/>
            <person name="Chang Y.J."/>
            <person name="Jeffries C.D."/>
            <person name="Detter J.C."/>
            <person name="Han C."/>
            <person name="Rohde M."/>
            <person name="Brambilla E."/>
            <person name="Goker M."/>
            <person name="Woyke T."/>
            <person name="Bristow J."/>
            <person name="Eisen J.A."/>
            <person name="Markowitz V."/>
            <person name="Hugenholtz P."/>
            <person name="Kyrpides N.C."/>
            <person name="Klenk H.P."/>
            <person name="Land M."/>
        </authorList>
    </citation>
    <scope>NUCLEOTIDE SEQUENCE [LARGE SCALE GENOMIC DNA]</scope>
    <source>
        <strain evidence="3">ATCC 33931 / DSM 2075 / LMG 7858 / VKM B-1802 / 2st14</strain>
    </source>
</reference>
<dbReference type="eggNOG" id="ENOG50330MT">
    <property type="taxonomic scope" value="Bacteria"/>
</dbReference>
<dbReference type="AlphaFoldDB" id="E1QLZ2"/>
<dbReference type="EMBL" id="CP002085">
    <property type="protein sequence ID" value="ADK86577.1"/>
    <property type="molecule type" value="Genomic_DNA"/>
</dbReference>
<dbReference type="KEGG" id="dbr:Deba_3224"/>
<dbReference type="Proteomes" id="UP000009047">
    <property type="component" value="Chromosome"/>
</dbReference>
<evidence type="ECO:0008006" key="4">
    <source>
        <dbReference type="Google" id="ProtNLM"/>
    </source>
</evidence>
<protein>
    <recommendedName>
        <fullName evidence="4">DUF4440 domain-containing protein</fullName>
    </recommendedName>
</protein>
<evidence type="ECO:0000313" key="2">
    <source>
        <dbReference type="EMBL" id="ADK86577.1"/>
    </source>
</evidence>
<evidence type="ECO:0000313" key="3">
    <source>
        <dbReference type="Proteomes" id="UP000009047"/>
    </source>
</evidence>
<gene>
    <name evidence="2" type="ordered locus">Deba_3224</name>
</gene>
<organism evidence="2 3">
    <name type="scientific">Desulfarculus baarsii (strain ATCC 33931 / DSM 2075 / LMG 7858 / VKM B-1802 / 2st14)</name>
    <dbReference type="NCBI Taxonomy" id="644282"/>
    <lineage>
        <taxon>Bacteria</taxon>
        <taxon>Pseudomonadati</taxon>
        <taxon>Thermodesulfobacteriota</taxon>
        <taxon>Desulfarculia</taxon>
        <taxon>Desulfarculales</taxon>
        <taxon>Desulfarculaceae</taxon>
        <taxon>Desulfarculus</taxon>
    </lineage>
</organism>
<evidence type="ECO:0000256" key="1">
    <source>
        <dbReference type="SAM" id="SignalP"/>
    </source>
</evidence>
<feature type="signal peptide" evidence="1">
    <location>
        <begin position="1"/>
        <end position="20"/>
    </location>
</feature>
<keyword evidence="3" id="KW-1185">Reference proteome</keyword>
<accession>E1QLZ2</accession>